<evidence type="ECO:0000313" key="2">
    <source>
        <dbReference type="Proteomes" id="UP000026915"/>
    </source>
</evidence>
<organism evidence="1 2">
    <name type="scientific">Theobroma cacao</name>
    <name type="common">Cacao</name>
    <name type="synonym">Cocoa</name>
    <dbReference type="NCBI Taxonomy" id="3641"/>
    <lineage>
        <taxon>Eukaryota</taxon>
        <taxon>Viridiplantae</taxon>
        <taxon>Streptophyta</taxon>
        <taxon>Embryophyta</taxon>
        <taxon>Tracheophyta</taxon>
        <taxon>Spermatophyta</taxon>
        <taxon>Magnoliopsida</taxon>
        <taxon>eudicotyledons</taxon>
        <taxon>Gunneridae</taxon>
        <taxon>Pentapetalae</taxon>
        <taxon>rosids</taxon>
        <taxon>malvids</taxon>
        <taxon>Malvales</taxon>
        <taxon>Malvaceae</taxon>
        <taxon>Byttnerioideae</taxon>
        <taxon>Theobroma</taxon>
    </lineage>
</organism>
<dbReference type="InParanoid" id="A0A061EFZ0"/>
<protein>
    <submittedName>
        <fullName evidence="1">Uncharacterized protein</fullName>
    </submittedName>
</protein>
<keyword evidence="2" id="KW-1185">Reference proteome</keyword>
<dbReference type="Proteomes" id="UP000026915">
    <property type="component" value="Chromosome 2"/>
</dbReference>
<gene>
    <name evidence="1" type="ORF">TCM_011108</name>
</gene>
<dbReference type="EMBL" id="CM001880">
    <property type="protein sequence ID" value="EOY01174.1"/>
    <property type="molecule type" value="Genomic_DNA"/>
</dbReference>
<accession>A0A061EFZ0</accession>
<dbReference type="HOGENOM" id="CLU_1430367_0_0_1"/>
<evidence type="ECO:0000313" key="1">
    <source>
        <dbReference type="EMBL" id="EOY01174.1"/>
    </source>
</evidence>
<proteinExistence type="predicted"/>
<reference evidence="1 2" key="1">
    <citation type="journal article" date="2013" name="Genome Biol.">
        <title>The genome sequence of the most widely cultivated cacao type and its use to identify candidate genes regulating pod color.</title>
        <authorList>
            <person name="Motamayor J.C."/>
            <person name="Mockaitis K."/>
            <person name="Schmutz J."/>
            <person name="Haiminen N."/>
            <person name="Iii D.L."/>
            <person name="Cornejo O."/>
            <person name="Findley S.D."/>
            <person name="Zheng P."/>
            <person name="Utro F."/>
            <person name="Royaert S."/>
            <person name="Saski C."/>
            <person name="Jenkins J."/>
            <person name="Podicheti R."/>
            <person name="Zhao M."/>
            <person name="Scheffler B.E."/>
            <person name="Stack J.C."/>
            <person name="Feltus F.A."/>
            <person name="Mustiga G.M."/>
            <person name="Amores F."/>
            <person name="Phillips W."/>
            <person name="Marelli J.P."/>
            <person name="May G.D."/>
            <person name="Shapiro H."/>
            <person name="Ma J."/>
            <person name="Bustamante C.D."/>
            <person name="Schnell R.J."/>
            <person name="Main D."/>
            <person name="Gilbert D."/>
            <person name="Parida L."/>
            <person name="Kuhn D.N."/>
        </authorList>
    </citation>
    <scope>NUCLEOTIDE SEQUENCE [LARGE SCALE GENOMIC DNA]</scope>
    <source>
        <strain evidence="2">cv. Matina 1-6</strain>
    </source>
</reference>
<name>A0A061EFZ0_THECC</name>
<dbReference type="AlphaFoldDB" id="A0A061EFZ0"/>
<dbReference type="Gramene" id="EOY01174">
    <property type="protein sequence ID" value="EOY01174"/>
    <property type="gene ID" value="TCM_011108"/>
</dbReference>
<sequence length="190" mass="21275">MTTTISRRFMLDGTLNSFLFISAKLPGVKRNCLCQQKLIRANFLANLYHNEGDTRKSLQTSIHGSQWQAMGSLESRLAIISSCSSKTSQLSQLKETLGVQVIVCLFKCRTRYVVSQLVGISSWSSRIRVESLNAEGVVGCLVANLVHKLCWAAAGGCKGWGEDVTREKHKMKSDNFFWIKFAARKILRNI</sequence>